<dbReference type="PANTHER" id="PTHR43289">
    <property type="entry name" value="MITOGEN-ACTIVATED PROTEIN KINASE KINASE KINASE 20-RELATED"/>
    <property type="match status" value="1"/>
</dbReference>
<dbReference type="PANTHER" id="PTHR43289:SF6">
    <property type="entry name" value="SERINE_THREONINE-PROTEIN KINASE NEKL-3"/>
    <property type="match status" value="1"/>
</dbReference>
<dbReference type="KEGG" id="llu:AKJ09_05582"/>
<dbReference type="InterPro" id="IPR011989">
    <property type="entry name" value="ARM-like"/>
</dbReference>
<accession>A0A0K1PZG5</accession>
<dbReference type="EMBL" id="CP012333">
    <property type="protein sequence ID" value="AKU98918.1"/>
    <property type="molecule type" value="Genomic_DNA"/>
</dbReference>
<feature type="compositionally biased region" description="Pro residues" evidence="5">
    <location>
        <begin position="463"/>
        <end position="476"/>
    </location>
</feature>
<dbReference type="GO" id="GO:0005524">
    <property type="term" value="F:ATP binding"/>
    <property type="evidence" value="ECO:0007669"/>
    <property type="project" value="UniProtKB-KW"/>
</dbReference>
<organism evidence="7 8">
    <name type="scientific">Labilithrix luteola</name>
    <dbReference type="NCBI Taxonomy" id="1391654"/>
    <lineage>
        <taxon>Bacteria</taxon>
        <taxon>Pseudomonadati</taxon>
        <taxon>Myxococcota</taxon>
        <taxon>Polyangia</taxon>
        <taxon>Polyangiales</taxon>
        <taxon>Labilitrichaceae</taxon>
        <taxon>Labilithrix</taxon>
    </lineage>
</organism>
<dbReference type="AlphaFoldDB" id="A0A0K1PZG5"/>
<feature type="region of interest" description="Disordered" evidence="5">
    <location>
        <begin position="459"/>
        <end position="479"/>
    </location>
</feature>
<keyword evidence="1" id="KW-0808">Transferase</keyword>
<keyword evidence="2" id="KW-0547">Nucleotide-binding</keyword>
<dbReference type="CDD" id="cd14014">
    <property type="entry name" value="STKc_PknB_like"/>
    <property type="match status" value="1"/>
</dbReference>
<evidence type="ECO:0000313" key="8">
    <source>
        <dbReference type="Proteomes" id="UP000064967"/>
    </source>
</evidence>
<keyword evidence="8" id="KW-1185">Reference proteome</keyword>
<evidence type="ECO:0000256" key="1">
    <source>
        <dbReference type="ARBA" id="ARBA00022679"/>
    </source>
</evidence>
<dbReference type="SUPFAM" id="SSF48371">
    <property type="entry name" value="ARM repeat"/>
    <property type="match status" value="1"/>
</dbReference>
<dbReference type="STRING" id="1391654.AKJ09_05582"/>
<dbReference type="PROSITE" id="PS50011">
    <property type="entry name" value="PROTEIN_KINASE_DOM"/>
    <property type="match status" value="1"/>
</dbReference>
<evidence type="ECO:0000256" key="5">
    <source>
        <dbReference type="SAM" id="MobiDB-lite"/>
    </source>
</evidence>
<proteinExistence type="predicted"/>
<dbReference type="SUPFAM" id="SSF56112">
    <property type="entry name" value="Protein kinase-like (PK-like)"/>
    <property type="match status" value="1"/>
</dbReference>
<dbReference type="InterPro" id="IPR016024">
    <property type="entry name" value="ARM-type_fold"/>
</dbReference>
<dbReference type="GO" id="GO:0004674">
    <property type="term" value="F:protein serine/threonine kinase activity"/>
    <property type="evidence" value="ECO:0007669"/>
    <property type="project" value="UniProtKB-KW"/>
</dbReference>
<reference evidence="7 8" key="1">
    <citation type="submission" date="2015-08" db="EMBL/GenBank/DDBJ databases">
        <authorList>
            <person name="Babu N.S."/>
            <person name="Beckwith C.J."/>
            <person name="Beseler K.G."/>
            <person name="Brison A."/>
            <person name="Carone J.V."/>
            <person name="Caskin T.P."/>
            <person name="Diamond M."/>
            <person name="Durham M.E."/>
            <person name="Foxe J.M."/>
            <person name="Go M."/>
            <person name="Henderson B.A."/>
            <person name="Jones I.B."/>
            <person name="McGettigan J.A."/>
            <person name="Micheletti S.J."/>
            <person name="Nasrallah M.E."/>
            <person name="Ortiz D."/>
            <person name="Piller C.R."/>
            <person name="Privatt S.R."/>
            <person name="Schneider S.L."/>
            <person name="Sharp S."/>
            <person name="Smith T.C."/>
            <person name="Stanton J.D."/>
            <person name="Ullery H.E."/>
            <person name="Wilson R.J."/>
            <person name="Serrano M.G."/>
            <person name="Buck G."/>
            <person name="Lee V."/>
            <person name="Wang Y."/>
            <person name="Carvalho R."/>
            <person name="Voegtly L."/>
            <person name="Shi R."/>
            <person name="Duckworth R."/>
            <person name="Johnson A."/>
            <person name="Loviza R."/>
            <person name="Walstead R."/>
            <person name="Shah Z."/>
            <person name="Kiflezghi M."/>
            <person name="Wade K."/>
            <person name="Ball S.L."/>
            <person name="Bradley K.W."/>
            <person name="Asai D.J."/>
            <person name="Bowman C.A."/>
            <person name="Russell D.A."/>
            <person name="Pope W.H."/>
            <person name="Jacobs-Sera D."/>
            <person name="Hendrix R.W."/>
            <person name="Hatfull G.F."/>
        </authorList>
    </citation>
    <scope>NUCLEOTIDE SEQUENCE [LARGE SCALE GENOMIC DNA]</scope>
    <source>
        <strain evidence="7 8">DSM 27648</strain>
    </source>
</reference>
<dbReference type="InterPro" id="IPR000719">
    <property type="entry name" value="Prot_kinase_dom"/>
</dbReference>
<dbReference type="Gene3D" id="1.10.510.10">
    <property type="entry name" value="Transferase(Phosphotransferase) domain 1"/>
    <property type="match status" value="1"/>
</dbReference>
<dbReference type="Pfam" id="PF00069">
    <property type="entry name" value="Pkinase"/>
    <property type="match status" value="1"/>
</dbReference>
<dbReference type="InterPro" id="IPR008271">
    <property type="entry name" value="Ser/Thr_kinase_AS"/>
</dbReference>
<dbReference type="Proteomes" id="UP000064967">
    <property type="component" value="Chromosome"/>
</dbReference>
<dbReference type="InterPro" id="IPR011009">
    <property type="entry name" value="Kinase-like_dom_sf"/>
</dbReference>
<dbReference type="SMART" id="SM00220">
    <property type="entry name" value="S_TKc"/>
    <property type="match status" value="1"/>
</dbReference>
<gene>
    <name evidence="7" type="ORF">AKJ09_05582</name>
</gene>
<sequence>MASLPPEDLLPVLVADLADDASRDILYSAALSGTRVFVPLETAPVNASQHVLEVHIPSMSEPLFFLAQPLGPPTEDGFPLRVATMPNQQPGEPNRESPVPSTGVVRGRRGKSIAPLTASHTADLSVVGPLPSPPADALVGRALAGGKLMIEHLIGRGGVGAVYKARHRELRMPVAVKVLHESFQRDIDFCRRFYAEALAASRLDHPNITRVIDFGQEPDGLLYLAMEFLDGVELRDVLAKEGPLDPVRIATVMMQVCAGLSHAHARGIVHRDIKPENLVIVQGQDDDGRAVEIVKVCDFGIAQHRAATANELGVISGTPEYMSPEQCRGDELDARSDVYACGVVLYELATGQVPFQSERPQSILNRHQFTPPVPPSTLRPGTDPTLEKVILHALEKEAEDRPQSMRDLRVELRQVQSPAPIEAAPNSSVVAERALGAAMPTTDEIRPITAAQAATLLAQQADEPPPSRVVPSPPQQQPEWLERNPVYASSVAQQAAANQGKPPSTGKLLAAAPAGYPPDELADALQQNAAGWLRRVAKTTDVRAFSQFALRLDPALRALAARGDTKTLWAVSSTLQGIAMEGPQAAGSRAQIASRVSRVFEDPAILATVAEQLLSGTEEARDYARRLLVHGGISGAYGLYGARVKLASDPHIRGPFIAAVKDCGRKAWPVVRAALEKILDSDYNPRTLELAEDLLLCVPTVGDESAGNLVVKYLRINVSGVCRAATAAIVTLWGERAKPLLVGMVQSKDDVVRIAGIAGLRQQGSIDEHVVPRLSAILLRRMPAGDDVRAAAAIALANVTASAQKPAISVLTQLLTPSRDARELPPRPPQVPGTLSREDAVILASAHSLLALSGRNYRGLVAERAERSAEPLKSQLKRLLGSLTPV</sequence>
<evidence type="ECO:0000256" key="4">
    <source>
        <dbReference type="ARBA" id="ARBA00022840"/>
    </source>
</evidence>
<feature type="region of interest" description="Disordered" evidence="5">
    <location>
        <begin position="491"/>
        <end position="512"/>
    </location>
</feature>
<feature type="region of interest" description="Disordered" evidence="5">
    <location>
        <begin position="84"/>
        <end position="107"/>
    </location>
</feature>
<keyword evidence="7" id="KW-0723">Serine/threonine-protein kinase</keyword>
<feature type="domain" description="Protein kinase" evidence="6">
    <location>
        <begin position="148"/>
        <end position="413"/>
    </location>
</feature>
<dbReference type="Gene3D" id="1.25.10.10">
    <property type="entry name" value="Leucine-rich Repeat Variant"/>
    <property type="match status" value="1"/>
</dbReference>
<dbReference type="PROSITE" id="PS00108">
    <property type="entry name" value="PROTEIN_KINASE_ST"/>
    <property type="match status" value="1"/>
</dbReference>
<dbReference type="RefSeq" id="WP_146650040.1">
    <property type="nucleotide sequence ID" value="NZ_CP012333.1"/>
</dbReference>
<evidence type="ECO:0000259" key="6">
    <source>
        <dbReference type="PROSITE" id="PS50011"/>
    </source>
</evidence>
<evidence type="ECO:0000313" key="7">
    <source>
        <dbReference type="EMBL" id="AKU98918.1"/>
    </source>
</evidence>
<evidence type="ECO:0000256" key="3">
    <source>
        <dbReference type="ARBA" id="ARBA00022777"/>
    </source>
</evidence>
<keyword evidence="4" id="KW-0067">ATP-binding</keyword>
<name>A0A0K1PZG5_9BACT</name>
<evidence type="ECO:0000256" key="2">
    <source>
        <dbReference type="ARBA" id="ARBA00022741"/>
    </source>
</evidence>
<dbReference type="OrthoDB" id="9801841at2"/>
<keyword evidence="3 7" id="KW-0418">Kinase</keyword>
<protein>
    <submittedName>
        <fullName evidence="7">Serine/threonine protein kinase</fullName>
    </submittedName>
</protein>
<dbReference type="Gene3D" id="3.30.200.20">
    <property type="entry name" value="Phosphorylase Kinase, domain 1"/>
    <property type="match status" value="1"/>
</dbReference>